<dbReference type="GO" id="GO:0032543">
    <property type="term" value="P:mitochondrial translation"/>
    <property type="evidence" value="ECO:0007669"/>
    <property type="project" value="EnsemblFungi"/>
</dbReference>
<accession>A0A1E3NK25</accession>
<evidence type="ECO:0000313" key="1">
    <source>
        <dbReference type="EMBL" id="ODQ46436.1"/>
    </source>
</evidence>
<dbReference type="RefSeq" id="XP_019017549.1">
    <property type="nucleotide sequence ID" value="XM_019161167.1"/>
</dbReference>
<dbReference type="InterPro" id="IPR009069">
    <property type="entry name" value="Cys_alpha_HP_mot_SF"/>
</dbReference>
<dbReference type="STRING" id="763406.A0A1E3NK25"/>
<dbReference type="EMBL" id="KV454003">
    <property type="protein sequence ID" value="ODQ46436.1"/>
    <property type="molecule type" value="Genomic_DNA"/>
</dbReference>
<keyword evidence="2" id="KW-1185">Reference proteome</keyword>
<dbReference type="GeneID" id="30177854"/>
<sequence length="92" mass="10184">MPAKHRPAVPPLPRLRVKNQVAKQQANPCLVIMSQMLNCWASNGEGNVACKNLEQELKGCMAKGVKVPPPAKPTLNYHAARLLPKIHKQEKK</sequence>
<dbReference type="AlphaFoldDB" id="A0A1E3NK25"/>
<dbReference type="GO" id="GO:0005763">
    <property type="term" value="C:mitochondrial small ribosomal subunit"/>
    <property type="evidence" value="ECO:0007669"/>
    <property type="project" value="EnsemblFungi"/>
</dbReference>
<dbReference type="PANTHER" id="PTHR28066">
    <property type="entry name" value="37S RIBOSOMAL PROTEIN MRP10, MITOCHONDRIAL"/>
    <property type="match status" value="1"/>
</dbReference>
<dbReference type="GO" id="GO:0003735">
    <property type="term" value="F:structural constituent of ribosome"/>
    <property type="evidence" value="ECO:0007669"/>
    <property type="project" value="EnsemblFungi"/>
</dbReference>
<evidence type="ECO:0000313" key="2">
    <source>
        <dbReference type="Proteomes" id="UP000094455"/>
    </source>
</evidence>
<evidence type="ECO:0008006" key="3">
    <source>
        <dbReference type="Google" id="ProtNLM"/>
    </source>
</evidence>
<dbReference type="SUPFAM" id="SSF47072">
    <property type="entry name" value="Cysteine alpha-hairpin motif"/>
    <property type="match status" value="1"/>
</dbReference>
<dbReference type="Proteomes" id="UP000094455">
    <property type="component" value="Unassembled WGS sequence"/>
</dbReference>
<proteinExistence type="predicted"/>
<protein>
    <recommendedName>
        <fullName evidence="3">37S ribosomal protein mrp10, mitochondrial</fullName>
    </recommendedName>
</protein>
<gene>
    <name evidence="1" type="ORF">PICMEDRAFT_16326</name>
</gene>
<dbReference type="InterPro" id="IPR017264">
    <property type="entry name" value="Ribosomal_mS37_fun"/>
</dbReference>
<dbReference type="OrthoDB" id="2210at2759"/>
<organism evidence="1 2">
    <name type="scientific">Pichia membranifaciens NRRL Y-2026</name>
    <dbReference type="NCBI Taxonomy" id="763406"/>
    <lineage>
        <taxon>Eukaryota</taxon>
        <taxon>Fungi</taxon>
        <taxon>Dikarya</taxon>
        <taxon>Ascomycota</taxon>
        <taxon>Saccharomycotina</taxon>
        <taxon>Pichiomycetes</taxon>
        <taxon>Pichiales</taxon>
        <taxon>Pichiaceae</taxon>
        <taxon>Pichia</taxon>
    </lineage>
</organism>
<dbReference type="PANTHER" id="PTHR28066:SF1">
    <property type="entry name" value="SMALL RIBOSOMAL SUBUNIT PROTEIN MS37"/>
    <property type="match status" value="1"/>
</dbReference>
<reference evidence="1 2" key="1">
    <citation type="journal article" date="2016" name="Proc. Natl. Acad. Sci. U.S.A.">
        <title>Comparative genomics of biotechnologically important yeasts.</title>
        <authorList>
            <person name="Riley R."/>
            <person name="Haridas S."/>
            <person name="Wolfe K.H."/>
            <person name="Lopes M.R."/>
            <person name="Hittinger C.T."/>
            <person name="Goeker M."/>
            <person name="Salamov A.A."/>
            <person name="Wisecaver J.H."/>
            <person name="Long T.M."/>
            <person name="Calvey C.H."/>
            <person name="Aerts A.L."/>
            <person name="Barry K.W."/>
            <person name="Choi C."/>
            <person name="Clum A."/>
            <person name="Coughlan A.Y."/>
            <person name="Deshpande S."/>
            <person name="Douglass A.P."/>
            <person name="Hanson S.J."/>
            <person name="Klenk H.-P."/>
            <person name="LaButti K.M."/>
            <person name="Lapidus A."/>
            <person name="Lindquist E.A."/>
            <person name="Lipzen A.M."/>
            <person name="Meier-Kolthoff J.P."/>
            <person name="Ohm R.A."/>
            <person name="Otillar R.P."/>
            <person name="Pangilinan J.L."/>
            <person name="Peng Y."/>
            <person name="Rokas A."/>
            <person name="Rosa C.A."/>
            <person name="Scheuner C."/>
            <person name="Sibirny A.A."/>
            <person name="Slot J.C."/>
            <person name="Stielow J.B."/>
            <person name="Sun H."/>
            <person name="Kurtzman C.P."/>
            <person name="Blackwell M."/>
            <person name="Grigoriev I.V."/>
            <person name="Jeffries T.W."/>
        </authorList>
    </citation>
    <scope>NUCLEOTIDE SEQUENCE [LARGE SCALE GENOMIC DNA]</scope>
    <source>
        <strain evidence="1 2">NRRL Y-2026</strain>
    </source>
</reference>
<name>A0A1E3NK25_9ASCO</name>